<dbReference type="SUPFAM" id="SSF53335">
    <property type="entry name" value="S-adenosyl-L-methionine-dependent methyltransferases"/>
    <property type="match status" value="1"/>
</dbReference>
<organism evidence="10 11">
    <name type="scientific">Candidatus Cytomitobacter primus</name>
    <dbReference type="NCBI Taxonomy" id="2066024"/>
    <lineage>
        <taxon>Bacteria</taxon>
        <taxon>Pseudomonadati</taxon>
        <taxon>Pseudomonadota</taxon>
        <taxon>Alphaproteobacteria</taxon>
        <taxon>Holosporales</taxon>
        <taxon>Holosporaceae</taxon>
        <taxon>Candidatus Cytomitobacter</taxon>
    </lineage>
</organism>
<keyword evidence="4 7" id="KW-0808">Transferase</keyword>
<feature type="binding site" evidence="7 8">
    <location>
        <position position="60"/>
    </location>
    <ligand>
        <name>S-adenosyl-L-methionine</name>
        <dbReference type="ChEBI" id="CHEBI:59789"/>
    </ligand>
</feature>
<keyword evidence="3 7" id="KW-0489">Methyltransferase</keyword>
<evidence type="ECO:0000256" key="8">
    <source>
        <dbReference type="PROSITE-ProRule" id="PRU01026"/>
    </source>
</evidence>
<evidence type="ECO:0000256" key="6">
    <source>
        <dbReference type="ARBA" id="ARBA00022884"/>
    </source>
</evidence>
<dbReference type="HAMAP" id="MF_00607">
    <property type="entry name" value="16SrRNA_methyltr_A"/>
    <property type="match status" value="1"/>
</dbReference>
<dbReference type="RefSeq" id="WP_148971615.1">
    <property type="nucleotide sequence ID" value="NZ_CP043316.1"/>
</dbReference>
<keyword evidence="6 7" id="KW-0694">RNA-binding</keyword>
<evidence type="ECO:0000256" key="3">
    <source>
        <dbReference type="ARBA" id="ARBA00022603"/>
    </source>
</evidence>
<comment type="catalytic activity">
    <reaction evidence="7">
        <text>adenosine(1518)/adenosine(1519) in 16S rRNA + 4 S-adenosyl-L-methionine = N(6)-dimethyladenosine(1518)/N(6)-dimethyladenosine(1519) in 16S rRNA + 4 S-adenosyl-L-homocysteine + 4 H(+)</text>
        <dbReference type="Rhea" id="RHEA:19609"/>
        <dbReference type="Rhea" id="RHEA-COMP:10232"/>
        <dbReference type="Rhea" id="RHEA-COMP:10233"/>
        <dbReference type="ChEBI" id="CHEBI:15378"/>
        <dbReference type="ChEBI" id="CHEBI:57856"/>
        <dbReference type="ChEBI" id="CHEBI:59789"/>
        <dbReference type="ChEBI" id="CHEBI:74411"/>
        <dbReference type="ChEBI" id="CHEBI:74493"/>
        <dbReference type="EC" id="2.1.1.182"/>
    </reaction>
</comment>
<dbReference type="Pfam" id="PF00398">
    <property type="entry name" value="RrnaAD"/>
    <property type="match status" value="1"/>
</dbReference>
<dbReference type="InterPro" id="IPR023165">
    <property type="entry name" value="rRNA_Ade_diMease-like_C"/>
</dbReference>
<dbReference type="InterPro" id="IPR029063">
    <property type="entry name" value="SAM-dependent_MTases_sf"/>
</dbReference>
<evidence type="ECO:0000313" key="11">
    <source>
        <dbReference type="Proteomes" id="UP000325004"/>
    </source>
</evidence>
<evidence type="ECO:0000256" key="1">
    <source>
        <dbReference type="ARBA" id="ARBA00022490"/>
    </source>
</evidence>
<dbReference type="NCBIfam" id="TIGR00755">
    <property type="entry name" value="ksgA"/>
    <property type="match status" value="1"/>
</dbReference>
<dbReference type="EC" id="2.1.1.182" evidence="7"/>
<dbReference type="KEGG" id="cpri:FZC34_01070"/>
<dbReference type="OrthoDB" id="9814755at2"/>
<dbReference type="EMBL" id="CP043316">
    <property type="protein sequence ID" value="QEK38499.1"/>
    <property type="molecule type" value="Genomic_DNA"/>
</dbReference>
<dbReference type="PANTHER" id="PTHR11727">
    <property type="entry name" value="DIMETHYLADENOSINE TRANSFERASE"/>
    <property type="match status" value="1"/>
</dbReference>
<reference evidence="10 11" key="1">
    <citation type="submission" date="2019-08" db="EMBL/GenBank/DDBJ databases">
        <title>Highly reduced genomes of protist endosymbionts show evolutionary convergence.</title>
        <authorList>
            <person name="George E."/>
            <person name="Husnik F."/>
            <person name="Tashyreva D."/>
            <person name="Prokopchuk G."/>
            <person name="Horak A."/>
            <person name="Kwong W.K."/>
            <person name="Lukes J."/>
            <person name="Keeling P.J."/>
        </authorList>
    </citation>
    <scope>NUCLEOTIDE SEQUENCE [LARGE SCALE GENOMIC DNA]</scope>
    <source>
        <strain evidence="10">1604LC</strain>
    </source>
</reference>
<dbReference type="InterPro" id="IPR001737">
    <property type="entry name" value="KsgA/Erm"/>
</dbReference>
<dbReference type="GO" id="GO:0003723">
    <property type="term" value="F:RNA binding"/>
    <property type="evidence" value="ECO:0007669"/>
    <property type="project" value="UniProtKB-UniRule"/>
</dbReference>
<evidence type="ECO:0000259" key="9">
    <source>
        <dbReference type="SMART" id="SM00650"/>
    </source>
</evidence>
<comment type="function">
    <text evidence="7">Specifically dimethylates two adjacent adenosines (A1518 and A1519) in the loop of a conserved hairpin near the 3'-end of 16S rRNA in the 30S particle. May play a critical role in biogenesis of 30S subunits.</text>
</comment>
<keyword evidence="11" id="KW-1185">Reference proteome</keyword>
<dbReference type="AlphaFoldDB" id="A0A5C0UFD9"/>
<feature type="binding site" evidence="7 8">
    <location>
        <position position="123"/>
    </location>
    <ligand>
        <name>S-adenosyl-L-methionine</name>
        <dbReference type="ChEBI" id="CHEBI:59789"/>
    </ligand>
</feature>
<evidence type="ECO:0000256" key="7">
    <source>
        <dbReference type="HAMAP-Rule" id="MF_00607"/>
    </source>
</evidence>
<dbReference type="InterPro" id="IPR011530">
    <property type="entry name" value="rRNA_adenine_dimethylase"/>
</dbReference>
<accession>A0A5C0UFD9</accession>
<comment type="subcellular location">
    <subcellularLocation>
        <location evidence="7">Cytoplasm</location>
    </subcellularLocation>
</comment>
<evidence type="ECO:0000256" key="4">
    <source>
        <dbReference type="ARBA" id="ARBA00022679"/>
    </source>
</evidence>
<evidence type="ECO:0000256" key="2">
    <source>
        <dbReference type="ARBA" id="ARBA00022552"/>
    </source>
</evidence>
<comment type="similarity">
    <text evidence="7">Belongs to the class I-like SAM-binding methyltransferase superfamily. rRNA adenine N(6)-methyltransferase family. RsmA subfamily.</text>
</comment>
<dbReference type="SMART" id="SM00650">
    <property type="entry name" value="rADc"/>
    <property type="match status" value="1"/>
</dbReference>
<dbReference type="GO" id="GO:0052908">
    <property type="term" value="F:16S rRNA (adenine(1518)-N(6)/adenine(1519)-N(6))-dimethyltransferase activity"/>
    <property type="evidence" value="ECO:0007669"/>
    <property type="project" value="UniProtKB-EC"/>
</dbReference>
<dbReference type="Gene3D" id="3.40.50.150">
    <property type="entry name" value="Vaccinia Virus protein VP39"/>
    <property type="match status" value="1"/>
</dbReference>
<dbReference type="InterPro" id="IPR020598">
    <property type="entry name" value="rRNA_Ade_methylase_Trfase_N"/>
</dbReference>
<dbReference type="CDD" id="cd02440">
    <property type="entry name" value="AdoMet_MTases"/>
    <property type="match status" value="1"/>
</dbReference>
<protein>
    <recommendedName>
        <fullName evidence="7">Ribosomal RNA small subunit methyltransferase A</fullName>
        <ecNumber evidence="7">2.1.1.182</ecNumber>
    </recommendedName>
    <alternativeName>
        <fullName evidence="7">16S rRNA (adenine(1518)-N(6)/adenine(1519)-N(6))-dimethyltransferase</fullName>
    </alternativeName>
    <alternativeName>
        <fullName evidence="7">16S rRNA dimethyladenosine transferase</fullName>
    </alternativeName>
    <alternativeName>
        <fullName evidence="7">16S rRNA dimethylase</fullName>
    </alternativeName>
    <alternativeName>
        <fullName evidence="7">S-adenosylmethionine-6-N', N'-adenosyl(rRNA) dimethyltransferase</fullName>
    </alternativeName>
</protein>
<keyword evidence="5 7" id="KW-0949">S-adenosyl-L-methionine</keyword>
<feature type="binding site" evidence="7 8">
    <location>
        <position position="36"/>
    </location>
    <ligand>
        <name>S-adenosyl-L-methionine</name>
        <dbReference type="ChEBI" id="CHEBI:59789"/>
    </ligand>
</feature>
<gene>
    <name evidence="7 10" type="primary">rsmA</name>
    <name evidence="7" type="synonym">ksgA</name>
    <name evidence="10" type="ORF">FZC34_01070</name>
</gene>
<keyword evidence="2 7" id="KW-0698">rRNA processing</keyword>
<dbReference type="Gene3D" id="1.10.8.100">
    <property type="entry name" value="Ribosomal RNA adenine dimethylase-like, domain 2"/>
    <property type="match status" value="1"/>
</dbReference>
<proteinExistence type="inferred from homology"/>
<evidence type="ECO:0000256" key="5">
    <source>
        <dbReference type="ARBA" id="ARBA00022691"/>
    </source>
</evidence>
<sequence length="302" mass="34441">MNSRNDSYKKDHYLKRNNQSNANVIAPKKNLGQHYLIDTNKLSYIASFANQLSESIIEIGPGTGQLTKYLFEYGCKKLLAIEKDKRFIVHLNSLFSNQDFTIFNKDILNTNFDELPNYILVGNLPYNISAPIIIKFINFINKFEHGIFLIQKEVADKICAKCNDRSYGRISVFIQSVANTKKILTVPPGCFSPPPKVYSEVIYITKKNKGNIHANNEHIDQSNKDKNNEKIDLGKVDTENIDLEKLDIILKAAFSNPRKTIRNNLKGFPKAEEIIQNNGLDMSVRPNNIPVEIYIQLSKIIC</sequence>
<dbReference type="PROSITE" id="PS51689">
    <property type="entry name" value="SAM_RNA_A_N6_MT"/>
    <property type="match status" value="1"/>
</dbReference>
<dbReference type="PROSITE" id="PS01131">
    <property type="entry name" value="RRNA_A_DIMETH"/>
    <property type="match status" value="1"/>
</dbReference>
<keyword evidence="1 7" id="KW-0963">Cytoplasm</keyword>
<feature type="domain" description="Ribosomal RNA adenine methylase transferase N-terminal" evidence="9">
    <location>
        <begin position="41"/>
        <end position="208"/>
    </location>
</feature>
<dbReference type="PANTHER" id="PTHR11727:SF7">
    <property type="entry name" value="DIMETHYLADENOSINE TRANSFERASE-RELATED"/>
    <property type="match status" value="1"/>
</dbReference>
<dbReference type="Proteomes" id="UP000325004">
    <property type="component" value="Chromosome"/>
</dbReference>
<feature type="binding site" evidence="7 8">
    <location>
        <position position="82"/>
    </location>
    <ligand>
        <name>S-adenosyl-L-methionine</name>
        <dbReference type="ChEBI" id="CHEBI:59789"/>
    </ligand>
</feature>
<name>A0A5C0UFD9_9PROT</name>
<feature type="binding site" evidence="7 8">
    <location>
        <position position="106"/>
    </location>
    <ligand>
        <name>S-adenosyl-L-methionine</name>
        <dbReference type="ChEBI" id="CHEBI:59789"/>
    </ligand>
</feature>
<dbReference type="InterPro" id="IPR020596">
    <property type="entry name" value="rRNA_Ade_Mease_Trfase_CS"/>
</dbReference>
<evidence type="ECO:0000313" key="10">
    <source>
        <dbReference type="EMBL" id="QEK38499.1"/>
    </source>
</evidence>
<dbReference type="GO" id="GO:0005829">
    <property type="term" value="C:cytosol"/>
    <property type="evidence" value="ECO:0007669"/>
    <property type="project" value="TreeGrafter"/>
</dbReference>
<feature type="binding site" evidence="7 8">
    <location>
        <position position="34"/>
    </location>
    <ligand>
        <name>S-adenosyl-L-methionine</name>
        <dbReference type="ChEBI" id="CHEBI:59789"/>
    </ligand>
</feature>